<dbReference type="PANTHER" id="PTHR10146:SF14">
    <property type="entry name" value="PYRIDOXAL PHOSPHATE HOMEOSTASIS PROTEIN"/>
    <property type="match status" value="1"/>
</dbReference>
<organism evidence="5 6">
    <name type="scientific">Spongiibacter thalassae</name>
    <dbReference type="NCBI Taxonomy" id="2721624"/>
    <lineage>
        <taxon>Bacteria</taxon>
        <taxon>Pseudomonadati</taxon>
        <taxon>Pseudomonadota</taxon>
        <taxon>Gammaproteobacteria</taxon>
        <taxon>Cellvibrionales</taxon>
        <taxon>Spongiibacteraceae</taxon>
        <taxon>Spongiibacter</taxon>
    </lineage>
</organism>
<comment type="similarity">
    <text evidence="2 3">Belongs to the pyridoxal phosphate-binding protein YggS/PROSC family.</text>
</comment>
<dbReference type="InterPro" id="IPR011078">
    <property type="entry name" value="PyrdxlP_homeostasis"/>
</dbReference>
<dbReference type="Gene3D" id="3.20.20.10">
    <property type="entry name" value="Alanine racemase"/>
    <property type="match status" value="1"/>
</dbReference>
<evidence type="ECO:0000256" key="3">
    <source>
        <dbReference type="RuleBase" id="RU004514"/>
    </source>
</evidence>
<dbReference type="Pfam" id="PF01168">
    <property type="entry name" value="Ala_racemase_N"/>
    <property type="match status" value="1"/>
</dbReference>
<keyword evidence="6" id="KW-1185">Reference proteome</keyword>
<dbReference type="PIRSF" id="PIRSF004848">
    <property type="entry name" value="YBL036c_PLPDEIII"/>
    <property type="match status" value="1"/>
</dbReference>
<feature type="domain" description="Alanine racemase N-terminal" evidence="4">
    <location>
        <begin position="22"/>
        <end position="234"/>
    </location>
</feature>
<evidence type="ECO:0000313" key="5">
    <source>
        <dbReference type="EMBL" id="NKI18475.1"/>
    </source>
</evidence>
<accession>A0ABX1GGZ2</accession>
<comment type="caution">
    <text evidence="5">The sequence shown here is derived from an EMBL/GenBank/DDBJ whole genome shotgun (WGS) entry which is preliminary data.</text>
</comment>
<dbReference type="InterPro" id="IPR001608">
    <property type="entry name" value="Ala_racemase_N"/>
</dbReference>
<reference evidence="5 6" key="1">
    <citation type="submission" date="2020-04" db="EMBL/GenBank/DDBJ databases">
        <authorList>
            <person name="Yoon J."/>
        </authorList>
    </citation>
    <scope>NUCLEOTIDE SEQUENCE [LARGE SCALE GENOMIC DNA]</scope>
    <source>
        <strain evidence="5 6">KMU-166</strain>
    </source>
</reference>
<feature type="modified residue" description="N6-(pyridoxal phosphate)lysine" evidence="2">
    <location>
        <position position="39"/>
    </location>
</feature>
<dbReference type="SUPFAM" id="SSF51419">
    <property type="entry name" value="PLP-binding barrel"/>
    <property type="match status" value="1"/>
</dbReference>
<dbReference type="CDD" id="cd06824">
    <property type="entry name" value="PLPDE_III_Yggs_like"/>
    <property type="match status" value="1"/>
</dbReference>
<proteinExistence type="inferred from homology"/>
<gene>
    <name evidence="5" type="ORF">HCU74_13750</name>
</gene>
<name>A0ABX1GGZ2_9GAMM</name>
<evidence type="ECO:0000259" key="4">
    <source>
        <dbReference type="Pfam" id="PF01168"/>
    </source>
</evidence>
<sequence length="237" mass="25952">MTNASPIALNIASLRGQIAIIARQHSRDADSICLLAVSKTRSAGEVAEAVAAGCHHIGENYLQEALAKQAELRTWTETPEIHWHFIGPIQSNKTRDIAENFAWVHSVDRMKIARRLSEQRPDKLPPLNICLQVNISGETRKSGFRPEEVVDAAADISALPQLRLRGLMAIPAAEDDPARQRRSFAKLRALRDTLQKTCPALTLDTLSMGMSGDMAAAIAEGSTCLRIGTAIFGPRRR</sequence>
<dbReference type="NCBIfam" id="TIGR00044">
    <property type="entry name" value="YggS family pyridoxal phosphate-dependent enzyme"/>
    <property type="match status" value="1"/>
</dbReference>
<dbReference type="InterPro" id="IPR029066">
    <property type="entry name" value="PLP-binding_barrel"/>
</dbReference>
<keyword evidence="1 2" id="KW-0663">Pyridoxal phosphate</keyword>
<evidence type="ECO:0000313" key="6">
    <source>
        <dbReference type="Proteomes" id="UP000765845"/>
    </source>
</evidence>
<dbReference type="PANTHER" id="PTHR10146">
    <property type="entry name" value="PROLINE SYNTHETASE CO-TRANSCRIBED BACTERIAL HOMOLOG PROTEIN"/>
    <property type="match status" value="1"/>
</dbReference>
<dbReference type="Proteomes" id="UP000765845">
    <property type="component" value="Unassembled WGS sequence"/>
</dbReference>
<dbReference type="RefSeq" id="WP_168451011.1">
    <property type="nucleotide sequence ID" value="NZ_JAAWWK010000005.1"/>
</dbReference>
<protein>
    <recommendedName>
        <fullName evidence="2">Pyridoxal phosphate homeostasis protein</fullName>
        <shortName evidence="2">PLP homeostasis protein</shortName>
    </recommendedName>
</protein>
<dbReference type="PROSITE" id="PS01211">
    <property type="entry name" value="UPF0001"/>
    <property type="match status" value="1"/>
</dbReference>
<dbReference type="HAMAP" id="MF_02087">
    <property type="entry name" value="PLP_homeostasis"/>
    <property type="match status" value="1"/>
</dbReference>
<comment type="function">
    <text evidence="2">Pyridoxal 5'-phosphate (PLP)-binding protein, which is involved in PLP homeostasis.</text>
</comment>
<evidence type="ECO:0000256" key="1">
    <source>
        <dbReference type="ARBA" id="ARBA00022898"/>
    </source>
</evidence>
<evidence type="ECO:0000256" key="2">
    <source>
        <dbReference type="HAMAP-Rule" id="MF_02087"/>
    </source>
</evidence>
<dbReference type="EMBL" id="JAAWWK010000005">
    <property type="protein sequence ID" value="NKI18475.1"/>
    <property type="molecule type" value="Genomic_DNA"/>
</dbReference>